<dbReference type="AlphaFoldDB" id="A0A1Z5IPR8"/>
<comment type="caution">
    <text evidence="11">The sequence shown here is derived from an EMBL/GenBank/DDBJ whole genome shotgun (WGS) entry which is preliminary data.</text>
</comment>
<dbReference type="Pfam" id="PF01385">
    <property type="entry name" value="OrfB_IS605"/>
    <property type="match status" value="1"/>
</dbReference>
<organism evidence="11 12">
    <name type="scientific">Secundilactobacillus pentosiphilus</name>
    <dbReference type="NCBI Taxonomy" id="1714682"/>
    <lineage>
        <taxon>Bacteria</taxon>
        <taxon>Bacillati</taxon>
        <taxon>Bacillota</taxon>
        <taxon>Bacilli</taxon>
        <taxon>Lactobacillales</taxon>
        <taxon>Lactobacillaceae</taxon>
        <taxon>Secundilactobacillus</taxon>
    </lineage>
</organism>
<evidence type="ECO:0000256" key="1">
    <source>
        <dbReference type="ARBA" id="ARBA00008761"/>
    </source>
</evidence>
<proteinExistence type="inferred from homology"/>
<dbReference type="NCBIfam" id="TIGR01766">
    <property type="entry name" value="IS200/IS605 family accessory protein TnpB-like domain"/>
    <property type="match status" value="1"/>
</dbReference>
<dbReference type="GO" id="GO:0046872">
    <property type="term" value="F:metal ion binding"/>
    <property type="evidence" value="ECO:0007669"/>
    <property type="project" value="UniProtKB-KW"/>
</dbReference>
<protein>
    <submittedName>
        <fullName evidence="11">Transposase</fullName>
    </submittedName>
</protein>
<dbReference type="NCBIfam" id="NF040570">
    <property type="entry name" value="guided_TnpB"/>
    <property type="match status" value="1"/>
</dbReference>
<dbReference type="InterPro" id="IPR051399">
    <property type="entry name" value="RNA-guided_DNA_endo/Transpos"/>
</dbReference>
<dbReference type="InterPro" id="IPR001959">
    <property type="entry name" value="Transposase"/>
</dbReference>
<keyword evidence="3" id="KW-0815">Transposition</keyword>
<dbReference type="GO" id="GO:0003677">
    <property type="term" value="F:DNA binding"/>
    <property type="evidence" value="ECO:0007669"/>
    <property type="project" value="UniProtKB-KW"/>
</dbReference>
<dbReference type="InterPro" id="IPR021027">
    <property type="entry name" value="Transposase_put_HTH"/>
</dbReference>
<dbReference type="Pfam" id="PF12323">
    <property type="entry name" value="HTH_OrfB_IS605"/>
    <property type="match status" value="1"/>
</dbReference>
<dbReference type="GO" id="GO:0032196">
    <property type="term" value="P:transposition"/>
    <property type="evidence" value="ECO:0007669"/>
    <property type="project" value="UniProtKB-KW"/>
</dbReference>
<sequence length="383" mass="44771">MTYQGIKLRLYPNRNQQLKIKLNFGCNRFVWNQMLNMLITRYQNNPEAKFLSVFDLNNLLPALKTEYPWLKDAESTSLQVTNHDLIEAFKQFFKKQHGFPKFKSRKYPKQSYQCKAVNHNVKVVDRHHIQLPKLGKVSFRAGRLPVGKIKAVTVRLSVTGKFYANVLVDTTVEELPKTSQAVGIDMGVADLMITSAGMEYPTIRFDKRLSKKQHYWEKRLARRRLQAEKEIAWDKHNKVPEPRELNDFKNYLKAKHMVAKYSEKIANQRDNYLHSITKELVEQYDVIKIEDLKTKNLLKNHQLARAIANQSWRRLRIMLEYKCTWYGKQLVTVNPRKTSQLCSVCGYDDGKHTLDIRQWTCPNCGSNHDRDINAATNILKATA</sequence>
<evidence type="ECO:0000259" key="10">
    <source>
        <dbReference type="Pfam" id="PF12323"/>
    </source>
</evidence>
<dbReference type="RefSeq" id="WP_089088396.1">
    <property type="nucleotide sequence ID" value="NZ_BCMH01000006.1"/>
</dbReference>
<dbReference type="InterPro" id="IPR010095">
    <property type="entry name" value="Cas12f1-like_TNB"/>
</dbReference>
<evidence type="ECO:0000256" key="5">
    <source>
        <dbReference type="ARBA" id="ARBA00022833"/>
    </source>
</evidence>
<keyword evidence="7" id="KW-0233">DNA recombination</keyword>
<dbReference type="EMBL" id="BCMH01000006">
    <property type="protein sequence ID" value="GAX03421.1"/>
    <property type="molecule type" value="Genomic_DNA"/>
</dbReference>
<gene>
    <name evidence="11" type="ORF">IWT140_01024</name>
</gene>
<keyword evidence="6" id="KW-0238">DNA-binding</keyword>
<dbReference type="Pfam" id="PF07282">
    <property type="entry name" value="Cas12f1-like_TNB"/>
    <property type="match status" value="1"/>
</dbReference>
<evidence type="ECO:0000256" key="3">
    <source>
        <dbReference type="ARBA" id="ARBA00022578"/>
    </source>
</evidence>
<comment type="similarity">
    <text evidence="2">In the N-terminal section; belongs to the transposase 2 family.</text>
</comment>
<evidence type="ECO:0000313" key="11">
    <source>
        <dbReference type="EMBL" id="GAX03421.1"/>
    </source>
</evidence>
<evidence type="ECO:0000313" key="12">
    <source>
        <dbReference type="Proteomes" id="UP000198430"/>
    </source>
</evidence>
<keyword evidence="4" id="KW-0479">Metal-binding</keyword>
<dbReference type="Proteomes" id="UP000198430">
    <property type="component" value="Unassembled WGS sequence"/>
</dbReference>
<keyword evidence="5" id="KW-0862">Zinc</keyword>
<evidence type="ECO:0000256" key="7">
    <source>
        <dbReference type="ARBA" id="ARBA00023172"/>
    </source>
</evidence>
<evidence type="ECO:0000256" key="2">
    <source>
        <dbReference type="ARBA" id="ARBA00011044"/>
    </source>
</evidence>
<evidence type="ECO:0000256" key="4">
    <source>
        <dbReference type="ARBA" id="ARBA00022723"/>
    </source>
</evidence>
<evidence type="ECO:0000259" key="9">
    <source>
        <dbReference type="Pfam" id="PF07282"/>
    </source>
</evidence>
<evidence type="ECO:0000259" key="8">
    <source>
        <dbReference type="Pfam" id="PF01385"/>
    </source>
</evidence>
<keyword evidence="12" id="KW-1185">Reference proteome</keyword>
<name>A0A1Z5IPR8_9LACO</name>
<feature type="domain" description="Transposase putative helix-turn-helix" evidence="10">
    <location>
        <begin position="1"/>
        <end position="45"/>
    </location>
</feature>
<dbReference type="PANTHER" id="PTHR30405">
    <property type="entry name" value="TRANSPOSASE"/>
    <property type="match status" value="1"/>
</dbReference>
<feature type="domain" description="Probable transposase IS891/IS1136/IS1341" evidence="8">
    <location>
        <begin position="170"/>
        <end position="300"/>
    </location>
</feature>
<comment type="similarity">
    <text evidence="1">In the C-terminal section; belongs to the transposase 35 family.</text>
</comment>
<evidence type="ECO:0000256" key="6">
    <source>
        <dbReference type="ARBA" id="ARBA00023125"/>
    </source>
</evidence>
<feature type="domain" description="Cas12f1-like TNB" evidence="9">
    <location>
        <begin position="312"/>
        <end position="378"/>
    </location>
</feature>
<accession>A0A1Z5IPR8</accession>
<dbReference type="PANTHER" id="PTHR30405:SF25">
    <property type="entry name" value="RNA-GUIDED DNA ENDONUCLEASE INSQ-RELATED"/>
    <property type="match status" value="1"/>
</dbReference>
<reference evidence="11 12" key="1">
    <citation type="submission" date="2015-11" db="EMBL/GenBank/DDBJ databases">
        <title>Draft genome sequences of new species of the genus Lactobacillus isolated from orchardgrass silage.</title>
        <authorList>
            <person name="Tohno M."/>
            <person name="Tanizawa Y."/>
            <person name="Arita M."/>
        </authorList>
    </citation>
    <scope>NUCLEOTIDE SEQUENCE [LARGE SCALE GENOMIC DNA]</scope>
    <source>
        <strain evidence="11 12">IWT140</strain>
    </source>
</reference>
<dbReference type="GO" id="GO:0006310">
    <property type="term" value="P:DNA recombination"/>
    <property type="evidence" value="ECO:0007669"/>
    <property type="project" value="UniProtKB-KW"/>
</dbReference>